<dbReference type="AlphaFoldDB" id="F0VLH6"/>
<reference evidence="5" key="2">
    <citation type="submission" date="2011-03" db="EMBL/GenBank/DDBJ databases">
        <title>Comparative genomics and transcriptomics of Neospora caninum and Toxoplasma gondii.</title>
        <authorList>
            <person name="Reid A.J."/>
            <person name="Sohal A."/>
            <person name="Harris D."/>
            <person name="Quail M."/>
            <person name="Sanders M."/>
            <person name="Berriman M."/>
            <person name="Wastling J.M."/>
            <person name="Pain A."/>
        </authorList>
    </citation>
    <scope>NUCLEOTIDE SEQUENCE</scope>
    <source>
        <strain evidence="5">Liverpool</strain>
    </source>
</reference>
<dbReference type="OMA" id="QSHYTRQ"/>
<feature type="domain" description="PpiC" evidence="4">
    <location>
        <begin position="731"/>
        <end position="876"/>
    </location>
</feature>
<feature type="compositionally biased region" description="Low complexity" evidence="2">
    <location>
        <begin position="400"/>
        <end position="411"/>
    </location>
</feature>
<feature type="region of interest" description="Disordered" evidence="2">
    <location>
        <begin position="1"/>
        <end position="52"/>
    </location>
</feature>
<dbReference type="eggNOG" id="KOG3259">
    <property type="taxonomic scope" value="Eukaryota"/>
</dbReference>
<dbReference type="InterPro" id="IPR046357">
    <property type="entry name" value="PPIase_dom_sf"/>
</dbReference>
<dbReference type="EMBL" id="LN714485">
    <property type="protein sequence ID" value="CEL68803.1"/>
    <property type="molecule type" value="Genomic_DNA"/>
</dbReference>
<dbReference type="PROSITE" id="PS50006">
    <property type="entry name" value="FHA_DOMAIN"/>
    <property type="match status" value="1"/>
</dbReference>
<reference evidence="5" key="1">
    <citation type="submission" date="2011-02" db="EMBL/GenBank/DDBJ databases">
        <authorList>
            <person name="Aslett M."/>
        </authorList>
    </citation>
    <scope>NUCLEOTIDE SEQUENCE</scope>
    <source>
        <strain evidence="5">Liverpool</strain>
    </source>
</reference>
<dbReference type="InterPro" id="IPR050923">
    <property type="entry name" value="Cell_Proc_Reg/RNA_Proc"/>
</dbReference>
<name>F0VLH6_NEOCL</name>
<feature type="region of interest" description="Disordered" evidence="2">
    <location>
        <begin position="755"/>
        <end position="774"/>
    </location>
</feature>
<keyword evidence="1" id="KW-0697">Rotamase</keyword>
<evidence type="ECO:0000313" key="7">
    <source>
        <dbReference type="Proteomes" id="UP000007494"/>
    </source>
</evidence>
<dbReference type="GeneID" id="13442084"/>
<evidence type="ECO:0000259" key="4">
    <source>
        <dbReference type="PROSITE" id="PS50198"/>
    </source>
</evidence>
<dbReference type="SUPFAM" id="SSF54534">
    <property type="entry name" value="FKBP-like"/>
    <property type="match status" value="1"/>
</dbReference>
<evidence type="ECO:0000313" key="6">
    <source>
        <dbReference type="EMBL" id="CEL68803.1"/>
    </source>
</evidence>
<dbReference type="SUPFAM" id="SSF49879">
    <property type="entry name" value="SMAD/FHA domain"/>
    <property type="match status" value="1"/>
</dbReference>
<keyword evidence="1 5" id="KW-0413">Isomerase</keyword>
<feature type="region of interest" description="Disordered" evidence="2">
    <location>
        <begin position="294"/>
        <end position="384"/>
    </location>
</feature>
<evidence type="ECO:0000313" key="5">
    <source>
        <dbReference type="EMBL" id="CBZ54104.1"/>
    </source>
</evidence>
<accession>F0VLH6</accession>
<organism evidence="5 7">
    <name type="scientific">Neospora caninum (strain Liverpool)</name>
    <dbReference type="NCBI Taxonomy" id="572307"/>
    <lineage>
        <taxon>Eukaryota</taxon>
        <taxon>Sar</taxon>
        <taxon>Alveolata</taxon>
        <taxon>Apicomplexa</taxon>
        <taxon>Conoidasida</taxon>
        <taxon>Coccidia</taxon>
        <taxon>Eucoccidiorida</taxon>
        <taxon>Eimeriorina</taxon>
        <taxon>Sarcocystidae</taxon>
        <taxon>Neospora</taxon>
    </lineage>
</organism>
<evidence type="ECO:0000256" key="1">
    <source>
        <dbReference type="PROSITE-ProRule" id="PRU00278"/>
    </source>
</evidence>
<gene>
    <name evidence="6" type="ORF">BN1204_045370</name>
    <name evidence="5" type="ORF">NCLIV_045370</name>
</gene>
<dbReference type="VEuPathDB" id="ToxoDB:NCLIV_045370"/>
<feature type="compositionally biased region" description="Gly residues" evidence="2">
    <location>
        <begin position="374"/>
        <end position="384"/>
    </location>
</feature>
<dbReference type="InterPro" id="IPR000297">
    <property type="entry name" value="PPIase_PpiC"/>
</dbReference>
<evidence type="ECO:0000256" key="2">
    <source>
        <dbReference type="SAM" id="MobiDB-lite"/>
    </source>
</evidence>
<dbReference type="Pfam" id="PF00498">
    <property type="entry name" value="FHA"/>
    <property type="match status" value="1"/>
</dbReference>
<dbReference type="Pfam" id="PF00639">
    <property type="entry name" value="Rotamase"/>
    <property type="match status" value="1"/>
</dbReference>
<feature type="region of interest" description="Disordered" evidence="2">
    <location>
        <begin position="400"/>
        <end position="467"/>
    </location>
</feature>
<dbReference type="InterPro" id="IPR008984">
    <property type="entry name" value="SMAD_FHA_dom_sf"/>
</dbReference>
<dbReference type="InterPro" id="IPR023058">
    <property type="entry name" value="PPIase_PpiC_CS"/>
</dbReference>
<dbReference type="PROSITE" id="PS01096">
    <property type="entry name" value="PPIC_PPIASE_1"/>
    <property type="match status" value="1"/>
</dbReference>
<keyword evidence="7" id="KW-1185">Reference proteome</keyword>
<evidence type="ECO:0000259" key="3">
    <source>
        <dbReference type="PROSITE" id="PS50006"/>
    </source>
</evidence>
<dbReference type="InParanoid" id="F0VLH6"/>
<feature type="domain" description="FHA" evidence="3">
    <location>
        <begin position="211"/>
        <end position="265"/>
    </location>
</feature>
<dbReference type="eggNOG" id="KOG1882">
    <property type="taxonomic scope" value="Eukaryota"/>
</dbReference>
<reference evidence="6" key="4">
    <citation type="journal article" date="2015" name="PLoS ONE">
        <title>Comprehensive Evaluation of Toxoplasma gondii VEG and Neospora caninum LIV Genomes with Tachyzoite Stage Transcriptome and Proteome Defines Novel Transcript Features.</title>
        <authorList>
            <person name="Ramaprasad A."/>
            <person name="Mourier T."/>
            <person name="Naeem R."/>
            <person name="Malas T.B."/>
            <person name="Moussa E."/>
            <person name="Panigrahi A."/>
            <person name="Vermont S.J."/>
            <person name="Otto T.D."/>
            <person name="Wastling J."/>
            <person name="Pain A."/>
        </authorList>
    </citation>
    <scope>NUCLEOTIDE SEQUENCE</scope>
    <source>
        <strain evidence="6">Liverpool</strain>
    </source>
</reference>
<dbReference type="CDD" id="cd22691">
    <property type="entry name" value="FHA_PS1-like"/>
    <property type="match status" value="1"/>
</dbReference>
<dbReference type="PROSITE" id="PS50198">
    <property type="entry name" value="PPIC_PPIASE_2"/>
    <property type="match status" value="1"/>
</dbReference>
<dbReference type="OrthoDB" id="444265at2759"/>
<dbReference type="RefSeq" id="XP_003884135.1">
    <property type="nucleotide sequence ID" value="XM_003884086.1"/>
</dbReference>
<feature type="region of interest" description="Disordered" evidence="2">
    <location>
        <begin position="644"/>
        <end position="729"/>
    </location>
</feature>
<dbReference type="Gene3D" id="2.60.200.20">
    <property type="match status" value="1"/>
</dbReference>
<dbReference type="InterPro" id="IPR000253">
    <property type="entry name" value="FHA_dom"/>
</dbReference>
<dbReference type="PANTHER" id="PTHR23308">
    <property type="entry name" value="NUCLEAR INHIBITOR OF PROTEIN PHOSPHATASE-1"/>
    <property type="match status" value="1"/>
</dbReference>
<dbReference type="EMBL" id="FR823391">
    <property type="protein sequence ID" value="CBZ54104.1"/>
    <property type="molecule type" value="Genomic_DNA"/>
</dbReference>
<dbReference type="GO" id="GO:0003755">
    <property type="term" value="F:peptidyl-prolyl cis-trans isomerase activity"/>
    <property type="evidence" value="ECO:0007669"/>
    <property type="project" value="UniProtKB-KW"/>
</dbReference>
<dbReference type="Gene3D" id="3.10.50.40">
    <property type="match status" value="1"/>
</dbReference>
<reference evidence="7" key="3">
    <citation type="journal article" date="2012" name="PLoS Pathog.">
        <title>Comparative genomics of the apicomplexan parasites Toxoplasma gondii and Neospora caninum: Coccidia differing in host range and transmission strategy.</title>
        <authorList>
            <person name="Reid A.J."/>
            <person name="Vermont S.J."/>
            <person name="Cotton J.A."/>
            <person name="Harris D."/>
            <person name="Hill-Cawthorne G.A."/>
            <person name="Konen-Waisman S."/>
            <person name="Latham S.M."/>
            <person name="Mourier T."/>
            <person name="Norton R."/>
            <person name="Quail M.A."/>
            <person name="Sanders M."/>
            <person name="Shanmugam D."/>
            <person name="Sohal A."/>
            <person name="Wasmuth J.D."/>
            <person name="Brunk B."/>
            <person name="Grigg M.E."/>
            <person name="Howard J.C."/>
            <person name="Parkinson J."/>
            <person name="Roos D.S."/>
            <person name="Trees A.J."/>
            <person name="Berriman M."/>
            <person name="Pain A."/>
            <person name="Wastling J.M."/>
        </authorList>
    </citation>
    <scope>NUCLEOTIDE SEQUENCE [LARGE SCALE GENOMIC DNA]</scope>
    <source>
        <strain evidence="7">Liverpool</strain>
    </source>
</reference>
<sequence>MRYLSPPDSPSSAIDEDPSGAPSADVSEAQSHYTRQHSDWKARLGGAPGTAASAAPACSAFVAGGSLHSMSTQNKAVLLPPSLSGAATASAASAPPAASPASPPAVGVLQMAAGRPGAATAVTSSSAAALVAKAFGRGGGNAKFAAAVAVAEKAAQAAAAGRSEIGLAPDAQVAGKPVQSFSHIKVMKEGTCLEIYCLPVLFEKIAPRDRLIIGRGEQADIHTEHPSCSRLHAEIRRTGGPGARCTYTLRDLGSGHGTLLNGGKIAAGKETELEDEDEVQLGFSQRLYIFFGGRDSTEDVPHPPAASQQATRRQGHGPSDASPGSRPGTEGFHGGPHQAGARPVPPPPPADDYFPPHAPGASSPAPGQQSWGRGADGPRGAAGHGFAGAGYGGVSGWDSASGWSHSASFSSPGTDGRGQGEFARFRHGTGDGLQANGGWDAEAPFQNAGWGGAAPGQQPSGYGGQAGSWGGQGVNAYYTQAAPGHAFGWPGSNSGAQTPGGERYAEGDSPSMSPRVSGYSSFSPALSAGPQADGSVPNHPFAHDSGSNSNHSYSPFAGEDGGGYDPAAAVCGASPEKPARPFTEPRMDMAARKKLWQNRPDKKESPLSTQQELLEHKERVIKEHNERLLQEKRALLLQKQQLVEKRNQRQGGEDTDAASAAPAAKRLREGFASNHGSEAAKSSRAEADGTRGSVDATGGRARGSDFPESSEALTKGRNGHGGKGGADSGSKAQVYCSHILLKFKRRKEDGVWKSAASAKGPKKGEEHIGRGGFPVTRTRADAMSTLESVRQIVEEDKTQFGEVAAELSDCPSSRKRGLLGWVSKGGENGCEAAENEEGNGFCLPEEAVEAALNLEVDAVSDVVESENGVHLLYRIK</sequence>
<dbReference type="SMART" id="SM00240">
    <property type="entry name" value="FHA"/>
    <property type="match status" value="1"/>
</dbReference>
<protein>
    <submittedName>
        <fullName evidence="6">Peptidyl-prolyl cis-trans isomerase, putative</fullName>
    </submittedName>
    <submittedName>
        <fullName evidence="5">Putative peptidyl-prolyl cis-trans isomerase</fullName>
    </submittedName>
</protein>
<feature type="compositionally biased region" description="Low complexity" evidence="2">
    <location>
        <begin position="351"/>
        <end position="373"/>
    </location>
</feature>
<feature type="region of interest" description="Disordered" evidence="2">
    <location>
        <begin position="488"/>
        <end position="561"/>
    </location>
</feature>
<dbReference type="Proteomes" id="UP000007494">
    <property type="component" value="Chromosome X"/>
</dbReference>
<feature type="compositionally biased region" description="Polar residues" evidence="2">
    <location>
        <begin position="510"/>
        <end position="524"/>
    </location>
</feature>
<proteinExistence type="predicted"/>